<sequence length="240" mass="26083">MIFAIVLTALTQVGGAVWLLALILRGTGPARVLRHGFLLISLYTAFSVGAWALSPVFGRVALPCFGTDVAGLRAERLAFCVMNRSYVVPELADELVLVGQALATEGYELRTLDAGFPIPMPMVPHLTHAAGRAVDIALPLDGMRAPFGYFAFVQPQEGDPQPCDGQIAGLRWDLPGLQPATVTLDEGALRAQLTAILDRPRLEVLIEPHLEARLGFDSPRLRFQGCHAARHDDHIHIRLN</sequence>
<gene>
    <name evidence="2" type="ORF">POI8812_02688</name>
</gene>
<name>A0A2R8ADW8_9RHOB</name>
<protein>
    <submittedName>
        <fullName evidence="2">Uncharacterized protein</fullName>
    </submittedName>
</protein>
<dbReference type="Gene3D" id="3.30.1380.10">
    <property type="match status" value="1"/>
</dbReference>
<keyword evidence="1" id="KW-0472">Membrane</keyword>
<organism evidence="2 3">
    <name type="scientific">Pontivivens insulae</name>
    <dbReference type="NCBI Taxonomy" id="1639689"/>
    <lineage>
        <taxon>Bacteria</taxon>
        <taxon>Pseudomonadati</taxon>
        <taxon>Pseudomonadota</taxon>
        <taxon>Alphaproteobacteria</taxon>
        <taxon>Rhodobacterales</taxon>
        <taxon>Paracoccaceae</taxon>
        <taxon>Pontivivens</taxon>
    </lineage>
</organism>
<proteinExistence type="predicted"/>
<evidence type="ECO:0000256" key="1">
    <source>
        <dbReference type="SAM" id="Phobius"/>
    </source>
</evidence>
<keyword evidence="1" id="KW-1133">Transmembrane helix</keyword>
<keyword evidence="1" id="KW-0812">Transmembrane</keyword>
<dbReference type="InterPro" id="IPR009045">
    <property type="entry name" value="Zn_M74/Hedgehog-like"/>
</dbReference>
<keyword evidence="3" id="KW-1185">Reference proteome</keyword>
<feature type="transmembrane region" description="Helical" evidence="1">
    <location>
        <begin position="36"/>
        <end position="54"/>
    </location>
</feature>
<dbReference type="EMBL" id="OMKW01000003">
    <property type="protein sequence ID" value="SPF30352.1"/>
    <property type="molecule type" value="Genomic_DNA"/>
</dbReference>
<dbReference type="Proteomes" id="UP000244932">
    <property type="component" value="Unassembled WGS sequence"/>
</dbReference>
<evidence type="ECO:0000313" key="2">
    <source>
        <dbReference type="EMBL" id="SPF30352.1"/>
    </source>
</evidence>
<evidence type="ECO:0000313" key="3">
    <source>
        <dbReference type="Proteomes" id="UP000244932"/>
    </source>
</evidence>
<dbReference type="SUPFAM" id="SSF55166">
    <property type="entry name" value="Hedgehog/DD-peptidase"/>
    <property type="match status" value="1"/>
</dbReference>
<feature type="transmembrane region" description="Helical" evidence="1">
    <location>
        <begin position="6"/>
        <end position="24"/>
    </location>
</feature>
<reference evidence="2 3" key="1">
    <citation type="submission" date="2018-03" db="EMBL/GenBank/DDBJ databases">
        <authorList>
            <person name="Keele B.F."/>
        </authorList>
    </citation>
    <scope>NUCLEOTIDE SEQUENCE [LARGE SCALE GENOMIC DNA]</scope>
    <source>
        <strain evidence="2 3">CeCT 8812</strain>
    </source>
</reference>
<dbReference type="AlphaFoldDB" id="A0A2R8ADW8"/>
<accession>A0A2R8ADW8</accession>